<comment type="caution">
    <text evidence="1">The sequence shown here is derived from an EMBL/GenBank/DDBJ whole genome shotgun (WGS) entry which is preliminary data.</text>
</comment>
<accession>A0A9Q3Q3B9</accession>
<dbReference type="EMBL" id="AVOT02110422">
    <property type="protein sequence ID" value="MBW0581617.1"/>
    <property type="molecule type" value="Genomic_DNA"/>
</dbReference>
<name>A0A9Q3Q3B9_9BASI</name>
<protein>
    <submittedName>
        <fullName evidence="1">Uncharacterized protein</fullName>
    </submittedName>
</protein>
<evidence type="ECO:0000313" key="1">
    <source>
        <dbReference type="EMBL" id="MBW0581617.1"/>
    </source>
</evidence>
<evidence type="ECO:0000313" key="2">
    <source>
        <dbReference type="Proteomes" id="UP000765509"/>
    </source>
</evidence>
<reference evidence="1" key="1">
    <citation type="submission" date="2021-03" db="EMBL/GenBank/DDBJ databases">
        <title>Draft genome sequence of rust myrtle Austropuccinia psidii MF-1, a brazilian biotype.</title>
        <authorList>
            <person name="Quecine M.C."/>
            <person name="Pachon D.M.R."/>
            <person name="Bonatelli M.L."/>
            <person name="Correr F.H."/>
            <person name="Franceschini L.M."/>
            <person name="Leite T.F."/>
            <person name="Margarido G.R.A."/>
            <person name="Almeida C.A."/>
            <person name="Ferrarezi J.A."/>
            <person name="Labate C.A."/>
        </authorList>
    </citation>
    <scope>NUCLEOTIDE SEQUENCE</scope>
    <source>
        <strain evidence="1">MF-1</strain>
    </source>
</reference>
<dbReference type="AlphaFoldDB" id="A0A9Q3Q3B9"/>
<organism evidence="1 2">
    <name type="scientific">Austropuccinia psidii MF-1</name>
    <dbReference type="NCBI Taxonomy" id="1389203"/>
    <lineage>
        <taxon>Eukaryota</taxon>
        <taxon>Fungi</taxon>
        <taxon>Dikarya</taxon>
        <taxon>Basidiomycota</taxon>
        <taxon>Pucciniomycotina</taxon>
        <taxon>Pucciniomycetes</taxon>
        <taxon>Pucciniales</taxon>
        <taxon>Sphaerophragmiaceae</taxon>
        <taxon>Austropuccinia</taxon>
    </lineage>
</organism>
<dbReference type="Proteomes" id="UP000765509">
    <property type="component" value="Unassembled WGS sequence"/>
</dbReference>
<gene>
    <name evidence="1" type="ORF">O181_121332</name>
</gene>
<keyword evidence="2" id="KW-1185">Reference proteome</keyword>
<sequence length="74" mass="8458">MHEFASAPRLIYFSAYHAYSRATPSRYASNATITHPYPFALPLTPPFHLFPQPSLRFCTPDSYSLLLTMLTLLH</sequence>
<proteinExistence type="predicted"/>